<evidence type="ECO:0000313" key="2">
    <source>
        <dbReference type="Proteomes" id="UP000215914"/>
    </source>
</evidence>
<dbReference type="Proteomes" id="UP000215914">
    <property type="component" value="Unassembled WGS sequence"/>
</dbReference>
<reference evidence="1" key="1">
    <citation type="journal article" date="2017" name="Nature">
        <title>The sunflower genome provides insights into oil metabolism, flowering and Asterid evolution.</title>
        <authorList>
            <person name="Badouin H."/>
            <person name="Gouzy J."/>
            <person name="Grassa C.J."/>
            <person name="Murat F."/>
            <person name="Staton S.E."/>
            <person name="Cottret L."/>
            <person name="Lelandais-Briere C."/>
            <person name="Owens G.L."/>
            <person name="Carrere S."/>
            <person name="Mayjonade B."/>
            <person name="Legrand L."/>
            <person name="Gill N."/>
            <person name="Kane N.C."/>
            <person name="Bowers J.E."/>
            <person name="Hubner S."/>
            <person name="Bellec A."/>
            <person name="Berard A."/>
            <person name="Berges H."/>
            <person name="Blanchet N."/>
            <person name="Boniface M.C."/>
            <person name="Brunel D."/>
            <person name="Catrice O."/>
            <person name="Chaidir N."/>
            <person name="Claudel C."/>
            <person name="Donnadieu C."/>
            <person name="Faraut T."/>
            <person name="Fievet G."/>
            <person name="Helmstetter N."/>
            <person name="King M."/>
            <person name="Knapp S.J."/>
            <person name="Lai Z."/>
            <person name="Le Paslier M.C."/>
            <person name="Lippi Y."/>
            <person name="Lorenzon L."/>
            <person name="Mandel J.R."/>
            <person name="Marage G."/>
            <person name="Marchand G."/>
            <person name="Marquand E."/>
            <person name="Bret-Mestries E."/>
            <person name="Morien E."/>
            <person name="Nambeesan S."/>
            <person name="Nguyen T."/>
            <person name="Pegot-Espagnet P."/>
            <person name="Pouilly N."/>
            <person name="Raftis F."/>
            <person name="Sallet E."/>
            <person name="Schiex T."/>
            <person name="Thomas J."/>
            <person name="Vandecasteele C."/>
            <person name="Vares D."/>
            <person name="Vear F."/>
            <person name="Vautrin S."/>
            <person name="Crespi M."/>
            <person name="Mangin B."/>
            <person name="Burke J.M."/>
            <person name="Salse J."/>
            <person name="Munos S."/>
            <person name="Vincourt P."/>
            <person name="Rieseberg L.H."/>
            <person name="Langlade N.B."/>
        </authorList>
    </citation>
    <scope>NUCLEOTIDE SEQUENCE</scope>
    <source>
        <tissue evidence="1">Leaves</tissue>
    </source>
</reference>
<dbReference type="Gramene" id="mRNA:HanXRQr2_Chr04g0145191">
    <property type="protein sequence ID" value="CDS:HanXRQr2_Chr04g0145191.1"/>
    <property type="gene ID" value="HanXRQr2_Chr04g0145191"/>
</dbReference>
<accession>A0A9K3J3Z3</accession>
<sequence length="55" mass="6020">MPNRSGLCMHRTKSMGESFTAQSAQGRLSSKSSLELKVLSEAARLFECDPNASSW</sequence>
<keyword evidence="2" id="KW-1185">Reference proteome</keyword>
<protein>
    <submittedName>
        <fullName evidence="1">Uncharacterized protein</fullName>
    </submittedName>
</protein>
<organism evidence="1 2">
    <name type="scientific">Helianthus annuus</name>
    <name type="common">Common sunflower</name>
    <dbReference type="NCBI Taxonomy" id="4232"/>
    <lineage>
        <taxon>Eukaryota</taxon>
        <taxon>Viridiplantae</taxon>
        <taxon>Streptophyta</taxon>
        <taxon>Embryophyta</taxon>
        <taxon>Tracheophyta</taxon>
        <taxon>Spermatophyta</taxon>
        <taxon>Magnoliopsida</taxon>
        <taxon>eudicotyledons</taxon>
        <taxon>Gunneridae</taxon>
        <taxon>Pentapetalae</taxon>
        <taxon>asterids</taxon>
        <taxon>campanulids</taxon>
        <taxon>Asterales</taxon>
        <taxon>Asteraceae</taxon>
        <taxon>Asteroideae</taxon>
        <taxon>Heliantheae alliance</taxon>
        <taxon>Heliantheae</taxon>
        <taxon>Helianthus</taxon>
    </lineage>
</organism>
<name>A0A9K3J3Z3_HELAN</name>
<reference evidence="1" key="2">
    <citation type="submission" date="2020-06" db="EMBL/GenBank/DDBJ databases">
        <title>Helianthus annuus Genome sequencing and assembly Release 2.</title>
        <authorList>
            <person name="Gouzy J."/>
            <person name="Langlade N."/>
            <person name="Munos S."/>
        </authorList>
    </citation>
    <scope>NUCLEOTIDE SEQUENCE</scope>
    <source>
        <tissue evidence="1">Leaves</tissue>
    </source>
</reference>
<gene>
    <name evidence="1" type="ORF">HanXRQr2_Chr04g0145191</name>
</gene>
<evidence type="ECO:0000313" key="1">
    <source>
        <dbReference type="EMBL" id="KAF5808421.1"/>
    </source>
</evidence>
<dbReference type="EMBL" id="MNCJ02000319">
    <property type="protein sequence ID" value="KAF5808421.1"/>
    <property type="molecule type" value="Genomic_DNA"/>
</dbReference>
<proteinExistence type="predicted"/>
<dbReference type="AlphaFoldDB" id="A0A9K3J3Z3"/>
<comment type="caution">
    <text evidence="1">The sequence shown here is derived from an EMBL/GenBank/DDBJ whole genome shotgun (WGS) entry which is preliminary data.</text>
</comment>